<comment type="similarity">
    <text evidence="2">Belongs to the PBP/GOBP family.</text>
</comment>
<evidence type="ECO:0000256" key="1">
    <source>
        <dbReference type="ARBA" id="ARBA00004613"/>
    </source>
</evidence>
<evidence type="ECO:0000256" key="4">
    <source>
        <dbReference type="SAM" id="SignalP"/>
    </source>
</evidence>
<dbReference type="PANTHER" id="PTHR21364:SF2">
    <property type="entry name" value="GENERAL ODORANT-BINDING PROTEIN 19A"/>
    <property type="match status" value="1"/>
</dbReference>
<dbReference type="GO" id="GO:0005549">
    <property type="term" value="F:odorant binding"/>
    <property type="evidence" value="ECO:0007669"/>
    <property type="project" value="InterPro"/>
</dbReference>
<dbReference type="Pfam" id="PF01395">
    <property type="entry name" value="PBP_GOBP"/>
    <property type="match status" value="1"/>
</dbReference>
<evidence type="ECO:0000313" key="6">
    <source>
        <dbReference type="Proteomes" id="UP000504606"/>
    </source>
</evidence>
<dbReference type="InterPro" id="IPR036728">
    <property type="entry name" value="PBP_GOBP_sf"/>
</dbReference>
<sequence length="138" mass="15123">MKTLLTLAAALLALCGLASAGVELSEDQKQLMKQLRSACMAETGVDEATIDACKTGQFADDPKLKCYLKCTYQQMTVMDDDGVVDADMLLTMLPEEIQPKAEPVVNACKEMRGADACDNAMMFNKCLYEKAPDYYMVV</sequence>
<dbReference type="AlphaFoldDB" id="G4Y3X2"/>
<protein>
    <submittedName>
        <fullName evidence="7">General odorant-binding protein 83a</fullName>
    </submittedName>
    <submittedName>
        <fullName evidence="5">Pheromone-binding protein</fullName>
    </submittedName>
</protein>
<dbReference type="EMBL" id="JF937664">
    <property type="protein sequence ID" value="AEP27187.1"/>
    <property type="molecule type" value="mRNA"/>
</dbReference>
<keyword evidence="4" id="KW-0732">Signal</keyword>
<dbReference type="Proteomes" id="UP000504606">
    <property type="component" value="Unplaced"/>
</dbReference>
<keyword evidence="6" id="KW-1185">Reference proteome</keyword>
<dbReference type="FunFam" id="1.10.238.20:FF:000001">
    <property type="entry name" value="General odorant-binding protein lush"/>
    <property type="match status" value="1"/>
</dbReference>
<feature type="signal peptide" evidence="4">
    <location>
        <begin position="1"/>
        <end position="20"/>
    </location>
</feature>
<dbReference type="GO" id="GO:0007608">
    <property type="term" value="P:sensory perception of smell"/>
    <property type="evidence" value="ECO:0007669"/>
    <property type="project" value="UniProtKB-ARBA"/>
</dbReference>
<dbReference type="SUPFAM" id="SSF47565">
    <property type="entry name" value="Insect pheromone/odorant-binding proteins"/>
    <property type="match status" value="1"/>
</dbReference>
<dbReference type="GO" id="GO:0005576">
    <property type="term" value="C:extracellular region"/>
    <property type="evidence" value="ECO:0007669"/>
    <property type="project" value="UniProtKB-SubCell"/>
</dbReference>
<feature type="chain" id="PRO_5044732476" evidence="4">
    <location>
        <begin position="21"/>
        <end position="138"/>
    </location>
</feature>
<evidence type="ECO:0000256" key="3">
    <source>
        <dbReference type="ARBA" id="ARBA00022525"/>
    </source>
</evidence>
<dbReference type="CDD" id="cd23992">
    <property type="entry name" value="PBP_GOBP"/>
    <property type="match status" value="1"/>
</dbReference>
<name>G4Y3X2_FRAOC</name>
<dbReference type="SMART" id="SM00708">
    <property type="entry name" value="PhBP"/>
    <property type="match status" value="1"/>
</dbReference>
<reference evidence="5" key="1">
    <citation type="submission" date="2011-04" db="EMBL/GenBank/DDBJ databases">
        <title>Identification and Expression Pattern of Putative Olfactory Proteins in Antennae of the Frankliniella occidentalis.</title>
        <authorList>
            <person name="Ding Y."/>
            <person name="Li H."/>
            <person name="Wang M."/>
        </authorList>
    </citation>
    <scope>NUCLEOTIDE SEQUENCE</scope>
</reference>
<dbReference type="KEGG" id="foc:113214975"/>
<keyword evidence="3" id="KW-0964">Secreted</keyword>
<organism evidence="5">
    <name type="scientific">Frankliniella occidentalis</name>
    <name type="common">Western flower thrips</name>
    <name type="synonym">Euthrips occidentalis</name>
    <dbReference type="NCBI Taxonomy" id="133901"/>
    <lineage>
        <taxon>Eukaryota</taxon>
        <taxon>Metazoa</taxon>
        <taxon>Ecdysozoa</taxon>
        <taxon>Arthropoda</taxon>
        <taxon>Hexapoda</taxon>
        <taxon>Insecta</taxon>
        <taxon>Pterygota</taxon>
        <taxon>Neoptera</taxon>
        <taxon>Paraneoptera</taxon>
        <taxon>Thysanoptera</taxon>
        <taxon>Terebrantia</taxon>
        <taxon>Thripoidea</taxon>
        <taxon>Thripidae</taxon>
        <taxon>Frankliniella</taxon>
    </lineage>
</organism>
<reference evidence="7" key="2">
    <citation type="submission" date="2025-04" db="UniProtKB">
        <authorList>
            <consortium name="RefSeq"/>
        </authorList>
    </citation>
    <scope>IDENTIFICATION</scope>
    <source>
        <tissue evidence="7">Whole organism</tissue>
    </source>
</reference>
<proteinExistence type="evidence at transcript level"/>
<evidence type="ECO:0000313" key="7">
    <source>
        <dbReference type="RefSeq" id="XP_026290294.1"/>
    </source>
</evidence>
<comment type="subcellular location">
    <subcellularLocation>
        <location evidence="1">Secreted</location>
    </subcellularLocation>
</comment>
<evidence type="ECO:0000256" key="2">
    <source>
        <dbReference type="ARBA" id="ARBA00008098"/>
    </source>
</evidence>
<dbReference type="PANTHER" id="PTHR21364">
    <property type="entry name" value="GENERAL ODORANT-BINDING PROTEIN 19A"/>
    <property type="match status" value="1"/>
</dbReference>
<dbReference type="GeneID" id="113214975"/>
<gene>
    <name evidence="7" type="primary">LOC113214975</name>
</gene>
<dbReference type="InterPro" id="IPR006170">
    <property type="entry name" value="PBP/GOBP"/>
</dbReference>
<dbReference type="Gene3D" id="1.10.238.20">
    <property type="entry name" value="Pheromone/general odorant binding protein domain"/>
    <property type="match status" value="1"/>
</dbReference>
<accession>G4Y3X2</accession>
<evidence type="ECO:0000313" key="5">
    <source>
        <dbReference type="EMBL" id="AEP27187.1"/>
    </source>
</evidence>
<dbReference type="OrthoDB" id="5978988at2759"/>
<dbReference type="RefSeq" id="XP_026290294.1">
    <property type="nucleotide sequence ID" value="XM_026434509.2"/>
</dbReference>